<evidence type="ECO:0000256" key="4">
    <source>
        <dbReference type="ARBA" id="ARBA00022737"/>
    </source>
</evidence>
<evidence type="ECO:0000256" key="2">
    <source>
        <dbReference type="ARBA" id="ARBA00007834"/>
    </source>
</evidence>
<feature type="non-terminal residue" evidence="7">
    <location>
        <position position="1"/>
    </location>
</feature>
<evidence type="ECO:0000256" key="1">
    <source>
        <dbReference type="ARBA" id="ARBA00004138"/>
    </source>
</evidence>
<dbReference type="GO" id="GO:0036064">
    <property type="term" value="C:ciliary basal body"/>
    <property type="evidence" value="ECO:0007669"/>
    <property type="project" value="TreeGrafter"/>
</dbReference>
<sequence>LLSRAKPALPADKKTQPGFTLSTVGDTAQAVPSFESLVSQRDFVGAQTILEFNQTTRELTRTERLWYAYVLCQQRDFAKALHLYEQLMEQGEKDQDVLLNRAICEFFSGMYEEADKHAQALKASKIQNRLLFHLAHKAGDEKRLMGYHHNLQDIPEDQCCLASVHYLRGHYQEAVDVYKRLQEEYPADHAVKVYLAMCYHRLDYFDISQEILTSYLQDHPESMTALNLKACNDFRLYNGKTAELDLKPLLDKGTRAFGFAADLINHNMTVFREGEGSLGTLTGLLDTLPEARLNLVIWHLRHKDPEQALALIESVDPMSPNEYILKAVCYVTVGQTTDNAEHIKTAQQYFQLVGASASECDTIPGRQCMASCYFLLKQYKDAETYMKSIKAYFGQNDSFNYNFGQIQVALGDYAEAEVSLLAVKSEAMRAEYVYLSHLARCYIHNKKPKDAWDLYLMLDTSSESFVLLQMIANEFYGQEQYLYAARAFDVLDKLDRLPEFWDGKAGACAGCFQQVLQGDQPAEVLEQVFDMLEAATQPEAAQMLSQMKKYLRLM</sequence>
<evidence type="ECO:0000256" key="5">
    <source>
        <dbReference type="ARBA" id="ARBA00022803"/>
    </source>
</evidence>
<organism evidence="7 8">
    <name type="scientific">Caulochytrium protostelioides</name>
    <dbReference type="NCBI Taxonomy" id="1555241"/>
    <lineage>
        <taxon>Eukaryota</taxon>
        <taxon>Fungi</taxon>
        <taxon>Fungi incertae sedis</taxon>
        <taxon>Chytridiomycota</taxon>
        <taxon>Chytridiomycota incertae sedis</taxon>
        <taxon>Chytridiomycetes</taxon>
        <taxon>Caulochytriales</taxon>
        <taxon>Caulochytriaceae</taxon>
        <taxon>Caulochytrium</taxon>
    </lineage>
</organism>
<dbReference type="GO" id="GO:0035720">
    <property type="term" value="P:intraciliary anterograde transport"/>
    <property type="evidence" value="ECO:0007669"/>
    <property type="project" value="TreeGrafter"/>
</dbReference>
<dbReference type="PANTHER" id="PTHR14781">
    <property type="entry name" value="INTRAFLAGELLAR TRANSPORT PROTEIN 56"/>
    <property type="match status" value="1"/>
</dbReference>
<dbReference type="GO" id="GO:0035735">
    <property type="term" value="P:intraciliary transport involved in cilium assembly"/>
    <property type="evidence" value="ECO:0007669"/>
    <property type="project" value="TreeGrafter"/>
</dbReference>
<evidence type="ECO:0000313" key="8">
    <source>
        <dbReference type="Proteomes" id="UP000268535"/>
    </source>
</evidence>
<keyword evidence="6" id="KW-0966">Cell projection</keyword>
<evidence type="ECO:0000256" key="6">
    <source>
        <dbReference type="ARBA" id="ARBA00023273"/>
    </source>
</evidence>
<gene>
    <name evidence="7" type="ORF">CAUPRSCDRAFT_7098</name>
</gene>
<dbReference type="InterPro" id="IPR019734">
    <property type="entry name" value="TPR_rpt"/>
</dbReference>
<reference evidence="8" key="1">
    <citation type="journal article" date="2018" name="Nat. Microbiol.">
        <title>Leveraging single-cell genomics to expand the fungal tree of life.</title>
        <authorList>
            <person name="Ahrendt S.R."/>
            <person name="Quandt C.A."/>
            <person name="Ciobanu D."/>
            <person name="Clum A."/>
            <person name="Salamov A."/>
            <person name="Andreopoulos B."/>
            <person name="Cheng J.F."/>
            <person name="Woyke T."/>
            <person name="Pelin A."/>
            <person name="Henrissat B."/>
            <person name="Reynolds N.K."/>
            <person name="Benny G.L."/>
            <person name="Smith M.E."/>
            <person name="James T.Y."/>
            <person name="Grigoriev I.V."/>
        </authorList>
    </citation>
    <scope>NUCLEOTIDE SEQUENCE [LARGE SCALE GENOMIC DNA]</scope>
    <source>
        <strain evidence="8">ATCC 52028</strain>
    </source>
</reference>
<keyword evidence="4" id="KW-0677">Repeat</keyword>
<dbReference type="AlphaFoldDB" id="A0A4P9WWH8"/>
<name>A0A4P9WWH8_9FUNG</name>
<comment type="similarity">
    <text evidence="2">Belongs to the IFT56 family.</text>
</comment>
<protein>
    <recommendedName>
        <fullName evidence="3">Intraflagellar transport protein 56</fullName>
    </recommendedName>
</protein>
<dbReference type="InterPro" id="IPR030511">
    <property type="entry name" value="TTC26"/>
</dbReference>
<dbReference type="Proteomes" id="UP000268535">
    <property type="component" value="Unassembled WGS sequence"/>
</dbReference>
<accession>A0A4P9WWH8</accession>
<dbReference type="GO" id="GO:0120170">
    <property type="term" value="F:intraciliary transport particle B binding"/>
    <property type="evidence" value="ECO:0007669"/>
    <property type="project" value="TreeGrafter"/>
</dbReference>
<dbReference type="GO" id="GO:0030992">
    <property type="term" value="C:intraciliary transport particle B"/>
    <property type="evidence" value="ECO:0007669"/>
    <property type="project" value="TreeGrafter"/>
</dbReference>
<dbReference type="Pfam" id="PF13174">
    <property type="entry name" value="TPR_6"/>
    <property type="match status" value="1"/>
</dbReference>
<evidence type="ECO:0000256" key="3">
    <source>
        <dbReference type="ARBA" id="ARBA00019387"/>
    </source>
</evidence>
<dbReference type="PANTHER" id="PTHR14781:SF0">
    <property type="entry name" value="INTRAFLAGELLAR TRANSPORT PROTEIN 56"/>
    <property type="match status" value="1"/>
</dbReference>
<dbReference type="Gene3D" id="1.25.40.10">
    <property type="entry name" value="Tetratricopeptide repeat domain"/>
    <property type="match status" value="2"/>
</dbReference>
<proteinExistence type="inferred from homology"/>
<dbReference type="GO" id="GO:0097546">
    <property type="term" value="C:ciliary base"/>
    <property type="evidence" value="ECO:0007669"/>
    <property type="project" value="TreeGrafter"/>
</dbReference>
<comment type="subcellular location">
    <subcellularLocation>
        <location evidence="1">Cell projection</location>
        <location evidence="1">Cilium</location>
    </subcellularLocation>
</comment>
<dbReference type="InterPro" id="IPR011990">
    <property type="entry name" value="TPR-like_helical_dom_sf"/>
</dbReference>
<dbReference type="SUPFAM" id="SSF48452">
    <property type="entry name" value="TPR-like"/>
    <property type="match status" value="3"/>
</dbReference>
<evidence type="ECO:0000313" key="7">
    <source>
        <dbReference type="EMBL" id="RKO97052.1"/>
    </source>
</evidence>
<keyword evidence="5" id="KW-0802">TPR repeat</keyword>
<dbReference type="EMBL" id="ML009437">
    <property type="protein sequence ID" value="RKO97052.1"/>
    <property type="molecule type" value="Genomic_DNA"/>
</dbReference>